<feature type="signal peptide" evidence="2">
    <location>
        <begin position="1"/>
        <end position="20"/>
    </location>
</feature>
<proteinExistence type="predicted"/>
<reference evidence="4" key="1">
    <citation type="submission" date="2016-11" db="UniProtKB">
        <authorList>
            <consortium name="WormBaseParasite"/>
        </authorList>
    </citation>
    <scope>IDENTIFICATION</scope>
</reference>
<organism evidence="3 4">
    <name type="scientific">Meloidogyne hapla</name>
    <name type="common">Root-knot nematode worm</name>
    <dbReference type="NCBI Taxonomy" id="6305"/>
    <lineage>
        <taxon>Eukaryota</taxon>
        <taxon>Metazoa</taxon>
        <taxon>Ecdysozoa</taxon>
        <taxon>Nematoda</taxon>
        <taxon>Chromadorea</taxon>
        <taxon>Rhabditida</taxon>
        <taxon>Tylenchina</taxon>
        <taxon>Tylenchomorpha</taxon>
        <taxon>Tylenchoidea</taxon>
        <taxon>Meloidogynidae</taxon>
        <taxon>Meloidogyninae</taxon>
        <taxon>Meloidogyne</taxon>
    </lineage>
</organism>
<evidence type="ECO:0000313" key="4">
    <source>
        <dbReference type="WBParaSite" id="MhA1_Contig1140.frz3.gene11"/>
    </source>
</evidence>
<feature type="chain" id="PRO_5009315283" evidence="2">
    <location>
        <begin position="21"/>
        <end position="502"/>
    </location>
</feature>
<keyword evidence="2" id="KW-0732">Signal</keyword>
<feature type="region of interest" description="Disordered" evidence="1">
    <location>
        <begin position="51"/>
        <end position="70"/>
    </location>
</feature>
<evidence type="ECO:0000313" key="3">
    <source>
        <dbReference type="Proteomes" id="UP000095281"/>
    </source>
</evidence>
<dbReference type="AlphaFoldDB" id="A0A1I8AZK4"/>
<dbReference type="WBParaSite" id="MhA1_Contig1140.frz3.gene11">
    <property type="protein sequence ID" value="MhA1_Contig1140.frz3.gene11"/>
    <property type="gene ID" value="MhA1_Contig1140.frz3.gene11"/>
</dbReference>
<name>A0A1I8AZK4_MELHA</name>
<evidence type="ECO:0000256" key="2">
    <source>
        <dbReference type="SAM" id="SignalP"/>
    </source>
</evidence>
<accession>A0A1I8AZK4</accession>
<sequence>MIIKTEIFLLLLMFINFSHCWVIGPALASTEYSKRLQQAQQLRSEKLAEMNETTTNEAKKVSEPTSDPLKSEKIIEEKKEIKNEDNNTMKKIKEVLPPQISKEAEFVQKTMATFLGKINNLSESDVIDPWKDDVTSLGLTINSTDFSNETEYEEDNEEGNDTKNKLIELKNNENNEVFSTNNSQNNGKESTEGMNGLHIRIHFKKHESFAERRARLCSSQLSPLLPKLKMELTPFIVYNVNDSNKIETEFTLVTKSLELSSEKVKFYRQIWSNSGHCRTGIKEIIKKSSQCLLIIGFVDNIIEMTKTTANTLIAESEEGNGSKNGKSKAVVRLLCDDDANKFYYAWSEFEKGPPGYMDFEGNVRTNEELFLKTVFVLEVTWRKGCILVFFDSRTINSKYQKIGPLLFRSDDGNPPKFGIKDGSNQWAASKFICGTSQREEFMSELNRMRYRNRKVPKELGKFEEWSRMVLSRKMDEEIFPVYQVTAPPPKNFFARLWDGIIG</sequence>
<dbReference type="Proteomes" id="UP000095281">
    <property type="component" value="Unplaced"/>
</dbReference>
<protein>
    <submittedName>
        <fullName evidence="4">Uncharacterized protein</fullName>
    </submittedName>
</protein>
<evidence type="ECO:0000256" key="1">
    <source>
        <dbReference type="SAM" id="MobiDB-lite"/>
    </source>
</evidence>
<keyword evidence="3" id="KW-1185">Reference proteome</keyword>